<accession>I3SR60</accession>
<proteinExistence type="evidence at transcript level"/>
<reference evidence="1" key="1">
    <citation type="submission" date="2012-05" db="EMBL/GenBank/DDBJ databases">
        <authorList>
            <person name="Krishnakumar V."/>
            <person name="Cheung F."/>
            <person name="Xiao Y."/>
            <person name="Chan A."/>
            <person name="Moskal W.A."/>
            <person name="Town C.D."/>
        </authorList>
    </citation>
    <scope>NUCLEOTIDE SEQUENCE</scope>
</reference>
<evidence type="ECO:0000313" key="1">
    <source>
        <dbReference type="EMBL" id="AFK42752.1"/>
    </source>
</evidence>
<protein>
    <submittedName>
        <fullName evidence="1">Uncharacterized protein</fullName>
    </submittedName>
</protein>
<dbReference type="EMBL" id="BT142958">
    <property type="protein sequence ID" value="AFK42752.1"/>
    <property type="molecule type" value="mRNA"/>
</dbReference>
<name>I3SR60_LOTJA</name>
<dbReference type="AlphaFoldDB" id="I3SR60"/>
<sequence>MLLIFGSNRERSLRGLFIRYLKRRKKKLLQELCLEPRTLTWLALAPRTSQVLKGLICLEDRSQIKWMSLYSLKSWKQWKMFCLRSMKKQGKKRRCAVSVKILVTWLQRMRKREKEKCKKRMASRRRRTSSFRARSYFFLSLQMAIGDALTFPLMQFSPSHEKRICLTQLYFIIILKVSNHYFR</sequence>
<organism evidence="1">
    <name type="scientific">Lotus japonicus</name>
    <name type="common">Lotus corniculatus var. japonicus</name>
    <dbReference type="NCBI Taxonomy" id="34305"/>
    <lineage>
        <taxon>Eukaryota</taxon>
        <taxon>Viridiplantae</taxon>
        <taxon>Streptophyta</taxon>
        <taxon>Embryophyta</taxon>
        <taxon>Tracheophyta</taxon>
        <taxon>Spermatophyta</taxon>
        <taxon>Magnoliopsida</taxon>
        <taxon>eudicotyledons</taxon>
        <taxon>Gunneridae</taxon>
        <taxon>Pentapetalae</taxon>
        <taxon>rosids</taxon>
        <taxon>fabids</taxon>
        <taxon>Fabales</taxon>
        <taxon>Fabaceae</taxon>
        <taxon>Papilionoideae</taxon>
        <taxon>50 kb inversion clade</taxon>
        <taxon>NPAAA clade</taxon>
        <taxon>Hologalegina</taxon>
        <taxon>robinioid clade</taxon>
        <taxon>Loteae</taxon>
        <taxon>Lotus</taxon>
    </lineage>
</organism>